<dbReference type="RefSeq" id="WP_266599102.1">
    <property type="nucleotide sequence ID" value="NZ_JAPHNL010000111.1"/>
</dbReference>
<feature type="region of interest" description="Disordered" evidence="3">
    <location>
        <begin position="33"/>
        <end position="73"/>
    </location>
</feature>
<dbReference type="Proteomes" id="UP001163064">
    <property type="component" value="Unassembled WGS sequence"/>
</dbReference>
<dbReference type="InterPro" id="IPR058644">
    <property type="entry name" value="Mtb12-like_C"/>
</dbReference>
<comment type="similarity">
    <text evidence="2">Belongs to the MTB12 family.</text>
</comment>
<reference evidence="6" key="1">
    <citation type="submission" date="2022-10" db="EMBL/GenBank/DDBJ databases">
        <title>Streptomyces beihaiensis sp. nov., a chitin degrading actinobacterium, isolated from shrimp pond soil.</title>
        <authorList>
            <person name="Xie J."/>
            <person name="Shen N."/>
        </authorList>
    </citation>
    <scope>NUCLEOTIDE SEQUENCE</scope>
    <source>
        <strain evidence="6">GXMU-J5</strain>
    </source>
</reference>
<evidence type="ECO:0000256" key="4">
    <source>
        <dbReference type="SAM" id="SignalP"/>
    </source>
</evidence>
<dbReference type="EMBL" id="JAPHNL010000111">
    <property type="protein sequence ID" value="MCX3060488.1"/>
    <property type="molecule type" value="Genomic_DNA"/>
</dbReference>
<feature type="compositionally biased region" description="Pro residues" evidence="3">
    <location>
        <begin position="50"/>
        <end position="60"/>
    </location>
</feature>
<feature type="domain" description="Low molecular weight antigen MTB12-like C-terminal" evidence="5">
    <location>
        <begin position="72"/>
        <end position="182"/>
    </location>
</feature>
<keyword evidence="1 4" id="KW-0732">Signal</keyword>
<dbReference type="Pfam" id="PF26580">
    <property type="entry name" value="Mtb12_C"/>
    <property type="match status" value="1"/>
</dbReference>
<evidence type="ECO:0000256" key="3">
    <source>
        <dbReference type="SAM" id="MobiDB-lite"/>
    </source>
</evidence>
<sequence length="187" mass="18510">MVLVSLPGAGRGRGAVLALTAVLALGPAVAACGGGSGSGGGSPSPSQSPSAPPLPSPSRTPSPSGTAPADKAAATKEIKANWKKFFDPSTSLKDKESVLQNGSAMAQVLRGFNGDQRGRQVSAAVGTVTFTSPTAADVTYSLSLNGSTVLPDAKGTSVKQDGTWKVSDKTLCALVQLSGNASQVPGC</sequence>
<keyword evidence="7" id="KW-1185">Reference proteome</keyword>
<feature type="signal peptide" evidence="4">
    <location>
        <begin position="1"/>
        <end position="30"/>
    </location>
</feature>
<evidence type="ECO:0000313" key="6">
    <source>
        <dbReference type="EMBL" id="MCX3060488.1"/>
    </source>
</evidence>
<evidence type="ECO:0000256" key="2">
    <source>
        <dbReference type="ARBA" id="ARBA00093774"/>
    </source>
</evidence>
<evidence type="ECO:0000256" key="1">
    <source>
        <dbReference type="ARBA" id="ARBA00022729"/>
    </source>
</evidence>
<name>A0ABT3TTX2_9ACTN</name>
<evidence type="ECO:0000259" key="5">
    <source>
        <dbReference type="Pfam" id="PF26580"/>
    </source>
</evidence>
<protein>
    <recommendedName>
        <fullName evidence="5">Low molecular weight antigen MTB12-like C-terminal domain-containing protein</fullName>
    </recommendedName>
</protein>
<organism evidence="6 7">
    <name type="scientific">Streptomyces beihaiensis</name>
    <dbReference type="NCBI Taxonomy" id="2984495"/>
    <lineage>
        <taxon>Bacteria</taxon>
        <taxon>Bacillati</taxon>
        <taxon>Actinomycetota</taxon>
        <taxon>Actinomycetes</taxon>
        <taxon>Kitasatosporales</taxon>
        <taxon>Streptomycetaceae</taxon>
        <taxon>Streptomyces</taxon>
    </lineage>
</organism>
<feature type="chain" id="PRO_5047490929" description="Low molecular weight antigen MTB12-like C-terminal domain-containing protein" evidence="4">
    <location>
        <begin position="31"/>
        <end position="187"/>
    </location>
</feature>
<feature type="compositionally biased region" description="Gly residues" evidence="3">
    <location>
        <begin position="33"/>
        <end position="42"/>
    </location>
</feature>
<proteinExistence type="inferred from homology"/>
<accession>A0ABT3TTX2</accession>
<comment type="caution">
    <text evidence="6">The sequence shown here is derived from an EMBL/GenBank/DDBJ whole genome shotgun (WGS) entry which is preliminary data.</text>
</comment>
<evidence type="ECO:0000313" key="7">
    <source>
        <dbReference type="Proteomes" id="UP001163064"/>
    </source>
</evidence>
<gene>
    <name evidence="6" type="ORF">OFY01_12100</name>
</gene>